<gene>
    <name evidence="3" type="ORF">FPHYL_7559</name>
</gene>
<keyword evidence="1" id="KW-0175">Coiled coil</keyword>
<keyword evidence="4" id="KW-1185">Reference proteome</keyword>
<feature type="compositionally biased region" description="Basic residues" evidence="2">
    <location>
        <begin position="108"/>
        <end position="119"/>
    </location>
</feature>
<feature type="compositionally biased region" description="Basic residues" evidence="2">
    <location>
        <begin position="76"/>
        <end position="88"/>
    </location>
</feature>
<comment type="caution">
    <text evidence="3">The sequence shown here is derived from an EMBL/GenBank/DDBJ whole genome shotgun (WGS) entry which is preliminary data.</text>
</comment>
<reference evidence="3 4" key="1">
    <citation type="submission" date="2020-05" db="EMBL/GenBank/DDBJ databases">
        <title>Identification and distribution of gene clusters putatively required for synthesis of sphingolipid metabolism inhibitors in phylogenetically diverse species of the filamentous fungus Fusarium.</title>
        <authorList>
            <person name="Kim H.-S."/>
            <person name="Busman M."/>
            <person name="Brown D.W."/>
            <person name="Divon H."/>
            <person name="Uhlig S."/>
            <person name="Proctor R.H."/>
        </authorList>
    </citation>
    <scope>NUCLEOTIDE SEQUENCE [LARGE SCALE GENOMIC DNA]</scope>
    <source>
        <strain evidence="3 4">NRRL 13617</strain>
    </source>
</reference>
<organism evidence="3 4">
    <name type="scientific">Fusarium phyllophilum</name>
    <dbReference type="NCBI Taxonomy" id="47803"/>
    <lineage>
        <taxon>Eukaryota</taxon>
        <taxon>Fungi</taxon>
        <taxon>Dikarya</taxon>
        <taxon>Ascomycota</taxon>
        <taxon>Pezizomycotina</taxon>
        <taxon>Sordariomycetes</taxon>
        <taxon>Hypocreomycetidae</taxon>
        <taxon>Hypocreales</taxon>
        <taxon>Nectriaceae</taxon>
        <taxon>Fusarium</taxon>
        <taxon>Fusarium fujikuroi species complex</taxon>
    </lineage>
</organism>
<evidence type="ECO:0000313" key="3">
    <source>
        <dbReference type="EMBL" id="KAF5557964.1"/>
    </source>
</evidence>
<feature type="region of interest" description="Disordered" evidence="2">
    <location>
        <begin position="234"/>
        <end position="292"/>
    </location>
</feature>
<sequence>MHQQLDTEIRSVLKLVRSSLRANGKPLEDAIQELRRVTESAQNATDTRHPKRFLNRKQFNKMKQQLNNNTKYLKGLKTKSKKTPKRSIKFQSNKLPKHPQKPVIPARKALKNRSPSKRKSVIEGRQSKRLERSKRQLEKENISALYETSRLRQELRKEKRALAKERSENARKSLEIDLLRSDNKTAHQNLNESKTALKEAQERCRELEASLRSQNEATHAAQDLYTEGSPITVDESFDEAGDLGDMIPSTPCSPLKNKSNEYEQHIATPPPSQKRRSSIRTSAATPPETPMAGPSNNIILLADCFPVVEDENFDLETEEIMIYHLKSDRVFRRFKEFLKTGHENSWFCVEDIVKYGYSFGSWNDNICENGEHDGVRCRQVKVTVVDSTRHLCFKRDERVCASSWQGGRDGGEMDW</sequence>
<name>A0A8H5NAL5_9HYPO</name>
<protein>
    <submittedName>
        <fullName evidence="3">Uncharacterized protein</fullName>
    </submittedName>
</protein>
<dbReference type="Proteomes" id="UP000582016">
    <property type="component" value="Unassembled WGS sequence"/>
</dbReference>
<accession>A0A8H5NAL5</accession>
<evidence type="ECO:0000256" key="2">
    <source>
        <dbReference type="SAM" id="MobiDB-lite"/>
    </source>
</evidence>
<evidence type="ECO:0000313" key="4">
    <source>
        <dbReference type="Proteomes" id="UP000582016"/>
    </source>
</evidence>
<evidence type="ECO:0000256" key="1">
    <source>
        <dbReference type="SAM" id="Coils"/>
    </source>
</evidence>
<dbReference type="OrthoDB" id="5093056at2759"/>
<feature type="region of interest" description="Disordered" evidence="2">
    <location>
        <begin position="76"/>
        <end position="123"/>
    </location>
</feature>
<proteinExistence type="predicted"/>
<feature type="coiled-coil region" evidence="1">
    <location>
        <begin position="148"/>
        <end position="217"/>
    </location>
</feature>
<dbReference type="AlphaFoldDB" id="A0A8H5NAL5"/>
<dbReference type="EMBL" id="JAAOAQ010000273">
    <property type="protein sequence ID" value="KAF5557964.1"/>
    <property type="molecule type" value="Genomic_DNA"/>
</dbReference>